<organism evidence="1">
    <name type="scientific">bacterium 19NY03SH02</name>
    <dbReference type="NCBI Taxonomy" id="2920631"/>
    <lineage>
        <taxon>Bacteria</taxon>
    </lineage>
</organism>
<sequence>MSCIVAAVICHPPYTVCSREHYLIYRGPTSSREPIYAESPADEEGNIPLIDAMDLDGMPMVTNAIKRELDYLDIYRLQLLPVCYCPADESEHLY</sequence>
<protein>
    <submittedName>
        <fullName evidence="1">Uncharacterized protein</fullName>
    </submittedName>
</protein>
<name>A0AAU6V891_UNCXX</name>
<gene>
    <name evidence="1" type="ORF">MRN14_07755</name>
</gene>
<reference evidence="1" key="1">
    <citation type="submission" date="2022-03" db="EMBL/GenBank/DDBJ databases">
        <title>Sea Food Isolates.</title>
        <authorList>
            <person name="Li c."/>
        </authorList>
    </citation>
    <scope>NUCLEOTIDE SEQUENCE</scope>
    <source>
        <strain evidence="1">19NY03SH02</strain>
    </source>
</reference>
<evidence type="ECO:0000313" key="1">
    <source>
        <dbReference type="EMBL" id="XAG82460.1"/>
    </source>
</evidence>
<dbReference type="AlphaFoldDB" id="A0AAU6V891"/>
<proteinExistence type="predicted"/>
<accession>A0AAU6V891</accession>
<dbReference type="EMBL" id="CP095354">
    <property type="protein sequence ID" value="XAG82460.1"/>
    <property type="molecule type" value="Genomic_DNA"/>
</dbReference>